<keyword evidence="4" id="KW-1185">Reference proteome</keyword>
<dbReference type="InterPro" id="IPR003777">
    <property type="entry name" value="XdhC_CoxI"/>
</dbReference>
<feature type="domain" description="XdhC- CoxI" evidence="1">
    <location>
        <begin position="13"/>
        <end position="77"/>
    </location>
</feature>
<evidence type="ECO:0000259" key="1">
    <source>
        <dbReference type="Pfam" id="PF02625"/>
    </source>
</evidence>
<evidence type="ECO:0008006" key="5">
    <source>
        <dbReference type="Google" id="ProtNLM"/>
    </source>
</evidence>
<protein>
    <recommendedName>
        <fullName evidence="5">Xanthine dehydrogenase</fullName>
    </recommendedName>
</protein>
<gene>
    <name evidence="3" type="ORF">AKJ44_00685</name>
</gene>
<evidence type="ECO:0000313" key="4">
    <source>
        <dbReference type="Proteomes" id="UP000070035"/>
    </source>
</evidence>
<accession>A0A133V7C3</accession>
<dbReference type="PANTHER" id="PTHR30388:SF6">
    <property type="entry name" value="XANTHINE DEHYDROGENASE SUBUNIT A-RELATED"/>
    <property type="match status" value="1"/>
</dbReference>
<sequence>MSARVFQKINELISEGKTFAVATIVRVEGSSPRGPGAKMVILEDGSTFGSIGGDCAERAVVDEALKVLDKDKPKTLSIPLEEEEKGGVGMKCGGEIEVSIEVVHPSPELVITGAGKIATSVVELAEKMGFSITVVDPFAKTGDFPDSVKIIDEPVEQGLSNVEITSNTYVVIITRHKDDIPALKAVLNKGAAYIGLMGSKSRVKAQFKELVKEGFSKEELSQVHAPIGLDIGAETPEEIAVSILAEVIKQRRKPESSGESLKISP</sequence>
<dbReference type="PANTHER" id="PTHR30388">
    <property type="entry name" value="ALDEHYDE OXIDOREDUCTASE MOLYBDENUM COFACTOR ASSEMBLY PROTEIN"/>
    <property type="match status" value="1"/>
</dbReference>
<name>A0A133V7C3_9EURY</name>
<organism evidence="3 4">
    <name type="scientific">candidate division MSBL1 archaeon SCGC-AAA261F17</name>
    <dbReference type="NCBI Taxonomy" id="1698274"/>
    <lineage>
        <taxon>Archaea</taxon>
        <taxon>Methanobacteriati</taxon>
        <taxon>Methanobacteriota</taxon>
        <taxon>candidate division MSBL1</taxon>
    </lineage>
</organism>
<dbReference type="Pfam" id="PF13478">
    <property type="entry name" value="XdhC_C"/>
    <property type="match status" value="1"/>
</dbReference>
<dbReference type="InterPro" id="IPR027051">
    <property type="entry name" value="XdhC_Rossmann_dom"/>
</dbReference>
<reference evidence="3 4" key="1">
    <citation type="journal article" date="2016" name="Sci. Rep.">
        <title>Metabolic traits of an uncultured archaeal lineage -MSBL1- from brine pools of the Red Sea.</title>
        <authorList>
            <person name="Mwirichia R."/>
            <person name="Alam I."/>
            <person name="Rashid M."/>
            <person name="Vinu M."/>
            <person name="Ba-Alawi W."/>
            <person name="Anthony Kamau A."/>
            <person name="Kamanda Ngugi D."/>
            <person name="Goker M."/>
            <person name="Klenk H.P."/>
            <person name="Bajic V."/>
            <person name="Stingl U."/>
        </authorList>
    </citation>
    <scope>NUCLEOTIDE SEQUENCE [LARGE SCALE GENOMIC DNA]</scope>
    <source>
        <strain evidence="3">SCGC-AAA261F17</strain>
    </source>
</reference>
<evidence type="ECO:0000259" key="2">
    <source>
        <dbReference type="Pfam" id="PF13478"/>
    </source>
</evidence>
<dbReference type="Gene3D" id="3.40.50.720">
    <property type="entry name" value="NAD(P)-binding Rossmann-like Domain"/>
    <property type="match status" value="1"/>
</dbReference>
<dbReference type="EMBL" id="LHXY01000005">
    <property type="protein sequence ID" value="KXB02340.1"/>
    <property type="molecule type" value="Genomic_DNA"/>
</dbReference>
<comment type="caution">
    <text evidence="3">The sequence shown here is derived from an EMBL/GenBank/DDBJ whole genome shotgun (WGS) entry which is preliminary data.</text>
</comment>
<feature type="domain" description="XdhC Rossmann" evidence="2">
    <location>
        <begin position="109"/>
        <end position="247"/>
    </location>
</feature>
<evidence type="ECO:0000313" key="3">
    <source>
        <dbReference type="EMBL" id="KXB02340.1"/>
    </source>
</evidence>
<dbReference type="InterPro" id="IPR052698">
    <property type="entry name" value="MoCofactor_Util/Proc"/>
</dbReference>
<proteinExistence type="predicted"/>
<dbReference type="AlphaFoldDB" id="A0A133V7C3"/>
<dbReference type="PATRIC" id="fig|1698274.3.peg.465"/>
<dbReference type="Proteomes" id="UP000070035">
    <property type="component" value="Unassembled WGS sequence"/>
</dbReference>
<dbReference type="Pfam" id="PF02625">
    <property type="entry name" value="XdhC_CoxI"/>
    <property type="match status" value="1"/>
</dbReference>